<dbReference type="CDD" id="cd05829">
    <property type="entry name" value="Sortase_F"/>
    <property type="match status" value="1"/>
</dbReference>
<evidence type="ECO:0000313" key="4">
    <source>
        <dbReference type="EMBL" id="MEI4278761.1"/>
    </source>
</evidence>
<feature type="chain" id="PRO_5046906434" evidence="3">
    <location>
        <begin position="23"/>
        <end position="202"/>
    </location>
</feature>
<feature type="region of interest" description="Disordered" evidence="2">
    <location>
        <begin position="29"/>
        <end position="54"/>
    </location>
</feature>
<comment type="caution">
    <text evidence="4">The sequence shown here is derived from an EMBL/GenBank/DDBJ whole genome shotgun (WGS) entry which is preliminary data.</text>
</comment>
<reference evidence="4 5" key="1">
    <citation type="submission" date="2024-03" db="EMBL/GenBank/DDBJ databases">
        <title>Draft genome sequence of Klenkia terrae.</title>
        <authorList>
            <person name="Duangmal K."/>
            <person name="Chantavorakit T."/>
        </authorList>
    </citation>
    <scope>NUCLEOTIDE SEQUENCE [LARGE SCALE GENOMIC DNA]</scope>
    <source>
        <strain evidence="4 5">JCM 17786</strain>
    </source>
</reference>
<feature type="signal peptide" evidence="3">
    <location>
        <begin position="1"/>
        <end position="22"/>
    </location>
</feature>
<dbReference type="SUPFAM" id="SSF63817">
    <property type="entry name" value="Sortase"/>
    <property type="match status" value="1"/>
</dbReference>
<dbReference type="InterPro" id="IPR023365">
    <property type="entry name" value="Sortase_dom-sf"/>
</dbReference>
<dbReference type="NCBIfam" id="NF033748">
    <property type="entry name" value="class_F_sortase"/>
    <property type="match status" value="1"/>
</dbReference>
<dbReference type="EMBL" id="JBAPLV010000009">
    <property type="protein sequence ID" value="MEI4278761.1"/>
    <property type="molecule type" value="Genomic_DNA"/>
</dbReference>
<evidence type="ECO:0000256" key="1">
    <source>
        <dbReference type="ARBA" id="ARBA00022801"/>
    </source>
</evidence>
<dbReference type="Proteomes" id="UP001373496">
    <property type="component" value="Unassembled WGS sequence"/>
</dbReference>
<keyword evidence="5" id="KW-1185">Reference proteome</keyword>
<dbReference type="InterPro" id="IPR042001">
    <property type="entry name" value="Sortase_F"/>
</dbReference>
<evidence type="ECO:0000313" key="5">
    <source>
        <dbReference type="Proteomes" id="UP001373496"/>
    </source>
</evidence>
<evidence type="ECO:0000256" key="3">
    <source>
        <dbReference type="SAM" id="SignalP"/>
    </source>
</evidence>
<accession>A0ABU8E7C9</accession>
<name>A0ABU8E7C9_9ACTN</name>
<dbReference type="PROSITE" id="PS51257">
    <property type="entry name" value="PROKAR_LIPOPROTEIN"/>
    <property type="match status" value="1"/>
</dbReference>
<evidence type="ECO:0000256" key="2">
    <source>
        <dbReference type="SAM" id="MobiDB-lite"/>
    </source>
</evidence>
<organism evidence="4 5">
    <name type="scientific">Klenkia terrae</name>
    <dbReference type="NCBI Taxonomy" id="1052259"/>
    <lineage>
        <taxon>Bacteria</taxon>
        <taxon>Bacillati</taxon>
        <taxon>Actinomycetota</taxon>
        <taxon>Actinomycetes</taxon>
        <taxon>Geodermatophilales</taxon>
        <taxon>Geodermatophilaceae</taxon>
        <taxon>Klenkia</taxon>
    </lineage>
</organism>
<dbReference type="RefSeq" id="WP_225235850.1">
    <property type="nucleotide sequence ID" value="NZ_JBAPLV010000009.1"/>
</dbReference>
<sequence>MTRLSHRLRPAVLAAVAAVLLAGCESGAPAPSAGGPATSSSPVAGPTTAAPPVLPASQPLRVRVPAIGVDSELVDLGIEPDGTLEVPAEGFPAGWFTGSPTPGERGPAVLAGHVDWAGSPGVFADLLDVVAGDTVLVDRADGSTATFVVTQVDQVAKADFPTAEVYGDLGHAGLRLITCGGEFDSSTGDYLDDVVVYADLVG</sequence>
<keyword evidence="3" id="KW-0732">Signal</keyword>
<gene>
    <name evidence="4" type="ORF">UXQ13_09820</name>
</gene>
<dbReference type="Pfam" id="PF04203">
    <property type="entry name" value="Sortase"/>
    <property type="match status" value="1"/>
</dbReference>
<dbReference type="Gene3D" id="2.40.260.10">
    <property type="entry name" value="Sortase"/>
    <property type="match status" value="1"/>
</dbReference>
<protein>
    <submittedName>
        <fullName evidence="4">Class F sortase</fullName>
    </submittedName>
</protein>
<proteinExistence type="predicted"/>
<keyword evidence="1" id="KW-0378">Hydrolase</keyword>
<dbReference type="InterPro" id="IPR005754">
    <property type="entry name" value="Sortase"/>
</dbReference>